<evidence type="ECO:0000256" key="1">
    <source>
        <dbReference type="ARBA" id="ARBA00001917"/>
    </source>
</evidence>
<dbReference type="Pfam" id="PF00724">
    <property type="entry name" value="Oxidored_FMN"/>
    <property type="match status" value="1"/>
</dbReference>
<evidence type="ECO:0000313" key="7">
    <source>
        <dbReference type="EMBL" id="PCG09814.1"/>
    </source>
</evidence>
<name>A0A2A4HZM5_9SPHN</name>
<evidence type="ECO:0000256" key="3">
    <source>
        <dbReference type="ARBA" id="ARBA00022643"/>
    </source>
</evidence>
<evidence type="ECO:0000256" key="4">
    <source>
        <dbReference type="ARBA" id="ARBA00022857"/>
    </source>
</evidence>
<dbReference type="EMBL" id="NWVD01000002">
    <property type="protein sequence ID" value="PCG09814.1"/>
    <property type="molecule type" value="Genomic_DNA"/>
</dbReference>
<dbReference type="GO" id="GO:0003959">
    <property type="term" value="F:NADPH dehydrogenase activity"/>
    <property type="evidence" value="ECO:0007669"/>
    <property type="project" value="InterPro"/>
</dbReference>
<dbReference type="Proteomes" id="UP000218784">
    <property type="component" value="Unassembled WGS sequence"/>
</dbReference>
<dbReference type="GO" id="GO:0050661">
    <property type="term" value="F:NADP binding"/>
    <property type="evidence" value="ECO:0007669"/>
    <property type="project" value="InterPro"/>
</dbReference>
<keyword evidence="8" id="KW-1185">Reference proteome</keyword>
<comment type="caution">
    <text evidence="7">The sequence shown here is derived from an EMBL/GenBank/DDBJ whole genome shotgun (WGS) entry which is preliminary data.</text>
</comment>
<feature type="domain" description="NADH:flavin oxidoreductase/NADH oxidase N-terminal" evidence="6">
    <location>
        <begin position="4"/>
        <end position="341"/>
    </location>
</feature>
<evidence type="ECO:0000259" key="6">
    <source>
        <dbReference type="Pfam" id="PF00724"/>
    </source>
</evidence>
<dbReference type="Gene3D" id="3.20.20.70">
    <property type="entry name" value="Aldolase class I"/>
    <property type="match status" value="1"/>
</dbReference>
<dbReference type="InterPro" id="IPR044152">
    <property type="entry name" value="YqjM-like"/>
</dbReference>
<evidence type="ECO:0000313" key="8">
    <source>
        <dbReference type="Proteomes" id="UP000218784"/>
    </source>
</evidence>
<evidence type="ECO:0000256" key="5">
    <source>
        <dbReference type="ARBA" id="ARBA00023002"/>
    </source>
</evidence>
<dbReference type="RefSeq" id="WP_096611547.1">
    <property type="nucleotide sequence ID" value="NZ_NWVD01000002.1"/>
</dbReference>
<organism evidence="7 8">
    <name type="scientific">Sphingomonas ginsenosidimutans</name>
    <dbReference type="NCBI Taxonomy" id="862134"/>
    <lineage>
        <taxon>Bacteria</taxon>
        <taxon>Pseudomonadati</taxon>
        <taxon>Pseudomonadota</taxon>
        <taxon>Alphaproteobacteria</taxon>
        <taxon>Sphingomonadales</taxon>
        <taxon>Sphingomonadaceae</taxon>
        <taxon>Sphingomonas</taxon>
    </lineage>
</organism>
<keyword evidence="4" id="KW-0521">NADP</keyword>
<keyword evidence="2" id="KW-0285">Flavoprotein</keyword>
<proteinExistence type="predicted"/>
<keyword evidence="3" id="KW-0288">FMN</keyword>
<gene>
    <name evidence="7" type="ORF">COA17_08210</name>
</gene>
<dbReference type="CDD" id="cd02932">
    <property type="entry name" value="OYE_YqiM_FMN"/>
    <property type="match status" value="1"/>
</dbReference>
<dbReference type="GO" id="GO:0010181">
    <property type="term" value="F:FMN binding"/>
    <property type="evidence" value="ECO:0007669"/>
    <property type="project" value="InterPro"/>
</dbReference>
<sequence length="368" mass="38969">MPALFTPFDLGPVRLSNRIVVSPMCQYSADDGSASDWHLQHLPALGMGGAALVMTEATHVERRGRITHGCLGLYSDANEAALACALAVARRFAPEGTRFGVQLAHSGRKGSISRPWEGGRPLAADADPWTTVAPSAVPFAEGWPAPEALDEVGIGRIVDAFAQAAERAVRIGFDVVELHAGHGYLLHQFLSPISNRRDDAWGGSPENRSRLLRAIAARVRPLLGDRVALGVRLTTTDWQEGGVDTADAVAWARELKAAGVDYVDATGGFVVPPSGIPFSPGYQVHLAERVRREAGIATRAVGGIASPAQAEAIVAEGRADLVALATAFLADPRWGWRAADELGATLSYPPPYTRAKGVRASAREGAVR</sequence>
<accession>A0A2A4HZM5</accession>
<dbReference type="InterPro" id="IPR001155">
    <property type="entry name" value="OxRdtase_FMN_N"/>
</dbReference>
<protein>
    <submittedName>
        <fullName evidence="7">NADH:flavin oxidoreductase</fullName>
    </submittedName>
</protein>
<reference evidence="7 8" key="1">
    <citation type="submission" date="2017-09" db="EMBL/GenBank/DDBJ databases">
        <title>Sphingomonas ginsenosidimutans KACC 14949, whole genome shotgun sequence.</title>
        <authorList>
            <person name="Feng G."/>
            <person name="Zhu H."/>
        </authorList>
    </citation>
    <scope>NUCLEOTIDE SEQUENCE [LARGE SCALE GENOMIC DNA]</scope>
    <source>
        <strain evidence="7 8">KACC 14949</strain>
    </source>
</reference>
<dbReference type="AlphaFoldDB" id="A0A2A4HZM5"/>
<evidence type="ECO:0000256" key="2">
    <source>
        <dbReference type="ARBA" id="ARBA00022630"/>
    </source>
</evidence>
<keyword evidence="5" id="KW-0560">Oxidoreductase</keyword>
<dbReference type="InterPro" id="IPR013785">
    <property type="entry name" value="Aldolase_TIM"/>
</dbReference>
<comment type="cofactor">
    <cofactor evidence="1">
        <name>FMN</name>
        <dbReference type="ChEBI" id="CHEBI:58210"/>
    </cofactor>
</comment>
<dbReference type="SUPFAM" id="SSF51395">
    <property type="entry name" value="FMN-linked oxidoreductases"/>
    <property type="match status" value="1"/>
</dbReference>
<dbReference type="PANTHER" id="PTHR43303:SF4">
    <property type="entry name" value="NADPH DEHYDROGENASE C23G7.10C-RELATED"/>
    <property type="match status" value="1"/>
</dbReference>
<dbReference type="PANTHER" id="PTHR43303">
    <property type="entry name" value="NADPH DEHYDROGENASE C23G7.10C-RELATED"/>
    <property type="match status" value="1"/>
</dbReference>